<dbReference type="NCBIfam" id="NF033451">
    <property type="entry name" value="BREX_2_MTaseX"/>
    <property type="match status" value="1"/>
</dbReference>
<dbReference type="InterPro" id="IPR011639">
    <property type="entry name" value="MethylTrfase_TaqI-like_dom"/>
</dbReference>
<dbReference type="GO" id="GO:0009007">
    <property type="term" value="F:site-specific DNA-methyltransferase (adenine-specific) activity"/>
    <property type="evidence" value="ECO:0007669"/>
    <property type="project" value="UniProtKB-EC"/>
</dbReference>
<accession>A0ABZ1JC05</accession>
<dbReference type="PANTHER" id="PTHR33841">
    <property type="entry name" value="DNA METHYLTRANSFERASE YEEA-RELATED"/>
    <property type="match status" value="1"/>
</dbReference>
<dbReference type="GO" id="GO:0032259">
    <property type="term" value="P:methylation"/>
    <property type="evidence" value="ECO:0007669"/>
    <property type="project" value="UniProtKB-KW"/>
</dbReference>
<evidence type="ECO:0000256" key="3">
    <source>
        <dbReference type="ARBA" id="ARBA00022679"/>
    </source>
</evidence>
<keyword evidence="2 9" id="KW-0489">Methyltransferase</keyword>
<evidence type="ECO:0000256" key="6">
    <source>
        <dbReference type="SAM" id="MobiDB-lite"/>
    </source>
</evidence>
<name>A0ABZ1JC05_9ACTN</name>
<evidence type="ECO:0000256" key="1">
    <source>
        <dbReference type="ARBA" id="ARBA00011900"/>
    </source>
</evidence>
<evidence type="ECO:0000313" key="9">
    <source>
        <dbReference type="EMBL" id="WTP49038.1"/>
    </source>
</evidence>
<dbReference type="Pfam" id="PF07669">
    <property type="entry name" value="Eco57I"/>
    <property type="match status" value="1"/>
</dbReference>
<keyword evidence="10" id="KW-1185">Reference proteome</keyword>
<evidence type="ECO:0000256" key="2">
    <source>
        <dbReference type="ARBA" id="ARBA00022603"/>
    </source>
</evidence>
<dbReference type="SUPFAM" id="SSF53335">
    <property type="entry name" value="S-adenosyl-L-methionine-dependent methyltransferases"/>
    <property type="match status" value="1"/>
</dbReference>
<keyword evidence="3 9" id="KW-0808">Transferase</keyword>
<feature type="region of interest" description="Disordered" evidence="6">
    <location>
        <begin position="1196"/>
        <end position="1218"/>
    </location>
</feature>
<feature type="compositionally biased region" description="Basic residues" evidence="6">
    <location>
        <begin position="1200"/>
        <end position="1211"/>
    </location>
</feature>
<dbReference type="InterPro" id="IPR029063">
    <property type="entry name" value="SAM-dependent_MTases_sf"/>
</dbReference>
<keyword evidence="4" id="KW-0949">S-adenosyl-L-methionine</keyword>
<dbReference type="Gene3D" id="3.40.50.150">
    <property type="entry name" value="Vaccinia Virus protein VP39"/>
    <property type="match status" value="1"/>
</dbReference>
<comment type="catalytic activity">
    <reaction evidence="5">
        <text>a 2'-deoxyadenosine in DNA + S-adenosyl-L-methionine = an N(6)-methyl-2'-deoxyadenosine in DNA + S-adenosyl-L-homocysteine + H(+)</text>
        <dbReference type="Rhea" id="RHEA:15197"/>
        <dbReference type="Rhea" id="RHEA-COMP:12418"/>
        <dbReference type="Rhea" id="RHEA-COMP:12419"/>
        <dbReference type="ChEBI" id="CHEBI:15378"/>
        <dbReference type="ChEBI" id="CHEBI:57856"/>
        <dbReference type="ChEBI" id="CHEBI:59789"/>
        <dbReference type="ChEBI" id="CHEBI:90615"/>
        <dbReference type="ChEBI" id="CHEBI:90616"/>
        <dbReference type="EC" id="2.1.1.72"/>
    </reaction>
</comment>
<dbReference type="InterPro" id="IPR002052">
    <property type="entry name" value="DNA_methylase_N6_adenine_CS"/>
</dbReference>
<protein>
    <recommendedName>
        <fullName evidence="1">site-specific DNA-methyltransferase (adenine-specific)</fullName>
        <ecNumber evidence="1">2.1.1.72</ecNumber>
    </recommendedName>
</protein>
<dbReference type="EMBL" id="CP108133">
    <property type="protein sequence ID" value="WTP49038.1"/>
    <property type="molecule type" value="Genomic_DNA"/>
</dbReference>
<dbReference type="PANTHER" id="PTHR33841:SF1">
    <property type="entry name" value="DNA METHYLTRANSFERASE A"/>
    <property type="match status" value="1"/>
</dbReference>
<evidence type="ECO:0000259" key="7">
    <source>
        <dbReference type="Pfam" id="PF07669"/>
    </source>
</evidence>
<organism evidence="9 10">
    <name type="scientific">Streptomyces tauricus</name>
    <dbReference type="NCBI Taxonomy" id="68274"/>
    <lineage>
        <taxon>Bacteria</taxon>
        <taxon>Bacillati</taxon>
        <taxon>Actinomycetota</taxon>
        <taxon>Actinomycetes</taxon>
        <taxon>Kitasatosporales</taxon>
        <taxon>Streptomycetaceae</taxon>
        <taxon>Streptomyces</taxon>
        <taxon>Streptomyces aurantiacus group</taxon>
    </lineage>
</organism>
<proteinExistence type="predicted"/>
<dbReference type="Pfam" id="PF22654">
    <property type="entry name" value="DUF7008"/>
    <property type="match status" value="1"/>
</dbReference>
<gene>
    <name evidence="9" type="primary">pglX</name>
    <name evidence="9" type="ORF">OG288_12420</name>
</gene>
<feature type="domain" description="DUF7008" evidence="8">
    <location>
        <begin position="838"/>
        <end position="1203"/>
    </location>
</feature>
<dbReference type="PROSITE" id="PS00092">
    <property type="entry name" value="N6_MTASE"/>
    <property type="match status" value="1"/>
</dbReference>
<dbReference type="InterPro" id="IPR054277">
    <property type="entry name" value="DUF7008"/>
</dbReference>
<dbReference type="RefSeq" id="WP_328937454.1">
    <property type="nucleotide sequence ID" value="NZ_CP108133.1"/>
</dbReference>
<evidence type="ECO:0000259" key="8">
    <source>
        <dbReference type="Pfam" id="PF22654"/>
    </source>
</evidence>
<evidence type="ECO:0000313" key="10">
    <source>
        <dbReference type="Proteomes" id="UP001432166"/>
    </source>
</evidence>
<dbReference type="Proteomes" id="UP001432166">
    <property type="component" value="Chromosome"/>
</dbReference>
<evidence type="ECO:0000256" key="4">
    <source>
        <dbReference type="ARBA" id="ARBA00022691"/>
    </source>
</evidence>
<feature type="domain" description="Type II methyltransferase M.TaqI-like" evidence="7">
    <location>
        <begin position="288"/>
        <end position="475"/>
    </location>
</feature>
<dbReference type="InterPro" id="IPR050953">
    <property type="entry name" value="N4_N6_ade-DNA_methylase"/>
</dbReference>
<evidence type="ECO:0000256" key="5">
    <source>
        <dbReference type="ARBA" id="ARBA00047942"/>
    </source>
</evidence>
<sequence length="1218" mass="135778">MIDRKSLLSDLQKQVKAAETDLDAQVKAVPKVGAQLRSEYDQAKELGRTAATWNSWLGERVTQVAVAWVLGTVFVRFSEDNRLIAEPYITAPDVAGREVAQARYEDYMAKDADPTYRGWLETAFAELGAGQAGRLLFDQDHNPLYQIPLSHDGAGALLGFWREQKSVEAEDGSGSTSVLVHDFTDPLSEDGTEGWDTRFLGDLYQDLSEAARKTYALLQTPEFVEEFILDRTMKPAVREFGFEELKMIDPTCGSGHFVLGAFRRLVWLWAEERPEVGAYERVRAALESVHGVDLNPFAVAVARFRLLVAAMAASGMRTFGAAREYEWPIQLAVGDSLIKDRQLELQLGIGEEGAAGDPLAEFSYATEDVQEYERILEPGRYHVVVGNPPYITVKDKQLNDLYRELYKACTGKYALSVPFAQRFFELAKRGDGNGSSFGMVGQITANSFMKREFGTKLIEEFFAHKVELTEVIDTSGAYIPGHGTPTVILVGRPREGSKRQATIRTVRSVQGEPSAPKKPEEGLVWQAIEKLIDRPGTAGQWVSVDDLERVQYFGKQPWVLAAGGQEMLGQLTSASIDLLSASADSIGFAAITGDDDLFVYERPGAAWLSSRAAPTRPFVTGEQVRDWDCHLAAEAIFAPDGDAAQRSLLETRTLWHGRTILRRSLMFSKTKEERGLPWSNYAFDSTPRLRADFLLTFPFVATHNHFSMARSGCVYNRHAPVITLPEGSTEEEYVRLLGLLNSSTAGFWLKMVSQSKGNGGIGGGISDELWEHRFEFTGTKLEGFPLPLEYPTPLATTLDTLAQHLSATTPTALAAKETPTAPALREAEADNASTRAHMIALQEELDWQVYSLYNLHSEALCLPDSSAVPDLALGERAFEIVLARRVAAGEASDEWFKRHGSTPITEIPSHWPDDYRALVQKRIDVIESNRAIGMIERPEYKRRWATEGWDSMRQKALKSWLLDRIEDRSYWFDANGNPTVTTLARLTEALSADEDFTSVADLYAPRQDLAKTVRELLSEEHVPFISALRYKPAALKKRADWEHVWDLQREEDAAPDEPAKRKIRERTPVPPKYTAADFLKPSYWRARGKLDVPKERFVSYSTVNAQSPELYGWAGWDHLEQALALASYIQTAGLGNEEIAPFLAGLLELQPWLDQWYGKYDAEFGASPAAEILAFRQQKQGELGLPDDTLRAWRPAPATRAKKAAAPKKKTAASAESD</sequence>
<dbReference type="EC" id="2.1.1.72" evidence="1"/>
<reference evidence="9" key="1">
    <citation type="submission" date="2022-10" db="EMBL/GenBank/DDBJ databases">
        <title>The complete genomes of actinobacterial strains from the NBC collection.</title>
        <authorList>
            <person name="Joergensen T.S."/>
            <person name="Alvarez Arevalo M."/>
            <person name="Sterndorff E.B."/>
            <person name="Faurdal D."/>
            <person name="Vuksanovic O."/>
            <person name="Mourched A.-S."/>
            <person name="Charusanti P."/>
            <person name="Shaw S."/>
            <person name="Blin K."/>
            <person name="Weber T."/>
        </authorList>
    </citation>
    <scope>NUCLEOTIDE SEQUENCE</scope>
    <source>
        <strain evidence="9">NBC_00189</strain>
    </source>
</reference>